<dbReference type="EMBL" id="QTSX02004404">
    <property type="protein sequence ID" value="KAJ9064891.1"/>
    <property type="molecule type" value="Genomic_DNA"/>
</dbReference>
<protein>
    <submittedName>
        <fullName evidence="1">Uncharacterized protein</fullName>
    </submittedName>
</protein>
<proteinExistence type="predicted"/>
<name>A0ACC2SR71_9FUNG</name>
<sequence>MKVYGFVGKLLLLAGCSALKECGSRSSTDLKILDVNCEKCIGTINIDRYYKGDPSKEFMLKEVTGVLIVDNEVPSNLKWPLKVSRLVLDSNARSQ</sequence>
<evidence type="ECO:0000313" key="1">
    <source>
        <dbReference type="EMBL" id="KAJ9064891.1"/>
    </source>
</evidence>
<keyword evidence="2" id="KW-1185">Reference proteome</keyword>
<gene>
    <name evidence="1" type="ORF">DSO57_1025521</name>
</gene>
<evidence type="ECO:0000313" key="2">
    <source>
        <dbReference type="Proteomes" id="UP001165960"/>
    </source>
</evidence>
<reference evidence="1" key="1">
    <citation type="submission" date="2022-04" db="EMBL/GenBank/DDBJ databases">
        <title>Genome of the entomopathogenic fungus Entomophthora muscae.</title>
        <authorList>
            <person name="Elya C."/>
            <person name="Lovett B.R."/>
            <person name="Lee E."/>
            <person name="Macias A.M."/>
            <person name="Hajek A.E."/>
            <person name="De Bivort B.L."/>
            <person name="Kasson M.T."/>
            <person name="De Fine Licht H.H."/>
            <person name="Stajich J.E."/>
        </authorList>
    </citation>
    <scope>NUCLEOTIDE SEQUENCE</scope>
    <source>
        <strain evidence="1">Berkeley</strain>
    </source>
</reference>
<organism evidence="1 2">
    <name type="scientific">Entomophthora muscae</name>
    <dbReference type="NCBI Taxonomy" id="34485"/>
    <lineage>
        <taxon>Eukaryota</taxon>
        <taxon>Fungi</taxon>
        <taxon>Fungi incertae sedis</taxon>
        <taxon>Zoopagomycota</taxon>
        <taxon>Entomophthoromycotina</taxon>
        <taxon>Entomophthoromycetes</taxon>
        <taxon>Entomophthorales</taxon>
        <taxon>Entomophthoraceae</taxon>
        <taxon>Entomophthora</taxon>
    </lineage>
</organism>
<accession>A0ACC2SR71</accession>
<dbReference type="Proteomes" id="UP001165960">
    <property type="component" value="Unassembled WGS sequence"/>
</dbReference>
<comment type="caution">
    <text evidence="1">The sequence shown here is derived from an EMBL/GenBank/DDBJ whole genome shotgun (WGS) entry which is preliminary data.</text>
</comment>